<evidence type="ECO:0000256" key="8">
    <source>
        <dbReference type="ARBA" id="ARBA00023054"/>
    </source>
</evidence>
<evidence type="ECO:0000256" key="11">
    <source>
        <dbReference type="ARBA" id="ARBA00023242"/>
    </source>
</evidence>
<evidence type="ECO:0000256" key="2">
    <source>
        <dbReference type="ARBA" id="ARBA00004286"/>
    </source>
</evidence>
<sequence length="1150" mass="130226">MAKRLAADDEEKEEEEEVLDADDRSLAKRARLSMSGNMSNEFVGNNGLDEPYEEDEENTHRDGEQADADYEAAHEDRIRGEMQDKGHAKVSGEKAQMGVIQEVELVNFMCHSYLEVKLGPQVNFLTGANGSGKSAILTAITVALGAKANSTGRGSGIKSFVKTGEDMCRVTVKLKNRGPEAYRPDVYGDIIIIERGVHREGNASSYKLKSSLTGKIVSSKREELDKILDHMNIQVDNPINVLSQDAARAFLAKSNASDKYNFFLKGTQLAQLSDEYDLVKTNIDVIRNALVQKDAVLPDMKDAIRRAKEKVDSVQLAGRLQDEMDSLEKQLAWAFVAQQEEEVSETKNKYKEAARILEKAQKKISELEAEEQELVALSNEKEEERRKYLAAEDQPEDQTLAEVEGKLKNIKLQYRQHEATKQEIKADLNRVTQTVKQLQETIQLEEDKIKHGNDGEKQRRQLEIETMQEKINKIKTQFPILNSRLKGLQTRKDELEERIRLKQEDADKCKSEIGHLSSKKEGLIRSRGDGPIGAYGSNLMPLMQAIKQKKWTGQTPIGPLGLYVKLVDPKWQQVIEANLGSSLSSFAVTHQADAAALRALFRQFQNSHRSKFNEENPTVFVFTPDPDKDISAGDLSSKGFQTPLSLLQISDSNVRDLLVDRHNIERIAVEWDRDKAFGTAERLNGIYVWTANPLARISVRGQTRQSLFVTQWKKGGLFVADREGEIEALQSRLNELGLVDRQNVAERKELAKELQQLNQQIREIVDDKLQRLNNALVQHERKLTDVIQANRDEEPPNIAGLQNVLDEETALLTNTQIQLADCDREIARVRAEAVPLQEARDQLRAIKEQKEALMVKIGDDIVEIAQRITKKRSDQRHYEKKLAELEKRVELTLGEFEAAQQQLDAWVEEVVLSHPERAQVDKSVKKLTKEMEACKKRIDEQTRIVGISADDANEQHLNALMAYNSAKQEIQEMKDLEVALLNALQVRGARWNAFRRYIALRAKVTFQEHLARRGFLGKILFNHHDLKLSLRVQTDDLASTTTQSREKNPNQLSGGEKSFSTCALLLSLWDAVGCPIRCLDEFDVFMDAVNRRQTLNMMLEVATASDNTQYVFITPQDMSGVRTGPQVRISKMADPVRLERQGRLDIHPVR</sequence>
<keyword evidence="9" id="KW-0233">DNA recombination</keyword>
<reference evidence="15" key="1">
    <citation type="submission" date="2014-08" db="EMBL/GenBank/DDBJ databases">
        <authorList>
            <person name="Sharma Rahul"/>
            <person name="Thines Marco"/>
        </authorList>
    </citation>
    <scope>NUCLEOTIDE SEQUENCE</scope>
</reference>
<accession>A0A0F7SS83</accession>
<keyword evidence="5" id="KW-0547">Nucleotide-binding</keyword>
<dbReference type="Gene3D" id="3.40.50.300">
    <property type="entry name" value="P-loop containing nucleotide triphosphate hydrolases"/>
    <property type="match status" value="2"/>
</dbReference>
<keyword evidence="10" id="KW-0234">DNA repair</keyword>
<dbReference type="GO" id="GO:0005524">
    <property type="term" value="F:ATP binding"/>
    <property type="evidence" value="ECO:0007669"/>
    <property type="project" value="UniProtKB-KW"/>
</dbReference>
<feature type="region of interest" description="Disordered" evidence="13">
    <location>
        <begin position="1"/>
        <end position="65"/>
    </location>
</feature>
<feature type="coiled-coil region" evidence="12">
    <location>
        <begin position="336"/>
        <end position="512"/>
    </location>
</feature>
<evidence type="ECO:0000256" key="6">
    <source>
        <dbReference type="ARBA" id="ARBA00022763"/>
    </source>
</evidence>
<feature type="coiled-coil region" evidence="12">
    <location>
        <begin position="740"/>
        <end position="944"/>
    </location>
</feature>
<dbReference type="InterPro" id="IPR027417">
    <property type="entry name" value="P-loop_NTPase"/>
</dbReference>
<evidence type="ECO:0000259" key="14">
    <source>
        <dbReference type="Pfam" id="PF02463"/>
    </source>
</evidence>
<keyword evidence="6" id="KW-0227">DNA damage</keyword>
<comment type="subcellular location">
    <subcellularLocation>
        <location evidence="2">Chromosome</location>
    </subcellularLocation>
    <subcellularLocation>
        <location evidence="1">Nucleus</location>
    </subcellularLocation>
</comment>
<keyword evidence="7" id="KW-0067">ATP-binding</keyword>
<evidence type="ECO:0000256" key="3">
    <source>
        <dbReference type="ARBA" id="ARBA00006793"/>
    </source>
</evidence>
<feature type="compositionally biased region" description="Acidic residues" evidence="13">
    <location>
        <begin position="8"/>
        <end position="20"/>
    </location>
</feature>
<dbReference type="GO" id="GO:0035861">
    <property type="term" value="C:site of double-strand break"/>
    <property type="evidence" value="ECO:0007669"/>
    <property type="project" value="TreeGrafter"/>
</dbReference>
<dbReference type="EMBL" id="LN483157">
    <property type="protein sequence ID" value="CED84316.1"/>
    <property type="molecule type" value="Genomic_DNA"/>
</dbReference>
<proteinExistence type="inferred from homology"/>
<dbReference type="Pfam" id="PF02463">
    <property type="entry name" value="SMC_N"/>
    <property type="match status" value="1"/>
</dbReference>
<evidence type="ECO:0000256" key="7">
    <source>
        <dbReference type="ARBA" id="ARBA00022840"/>
    </source>
</evidence>
<evidence type="ECO:0000256" key="10">
    <source>
        <dbReference type="ARBA" id="ARBA00023204"/>
    </source>
</evidence>
<dbReference type="GO" id="GO:0005634">
    <property type="term" value="C:nucleus"/>
    <property type="evidence" value="ECO:0007669"/>
    <property type="project" value="UniProtKB-SubCell"/>
</dbReference>
<dbReference type="GO" id="GO:0003697">
    <property type="term" value="F:single-stranded DNA binding"/>
    <property type="evidence" value="ECO:0007669"/>
    <property type="project" value="TreeGrafter"/>
</dbReference>
<protein>
    <submittedName>
        <fullName evidence="15">DNA repair protein RAD18 (SMC family protein)</fullName>
    </submittedName>
</protein>
<dbReference type="InterPro" id="IPR003395">
    <property type="entry name" value="RecF/RecN/SMC_N"/>
</dbReference>
<evidence type="ECO:0000313" key="15">
    <source>
        <dbReference type="EMBL" id="CED84316.1"/>
    </source>
</evidence>
<evidence type="ECO:0000256" key="1">
    <source>
        <dbReference type="ARBA" id="ARBA00004123"/>
    </source>
</evidence>
<dbReference type="GO" id="GO:0000724">
    <property type="term" value="P:double-strand break repair via homologous recombination"/>
    <property type="evidence" value="ECO:0007669"/>
    <property type="project" value="TreeGrafter"/>
</dbReference>
<organism evidence="15">
    <name type="scientific">Phaffia rhodozyma</name>
    <name type="common">Yeast</name>
    <name type="synonym">Xanthophyllomyces dendrorhous</name>
    <dbReference type="NCBI Taxonomy" id="264483"/>
    <lineage>
        <taxon>Eukaryota</taxon>
        <taxon>Fungi</taxon>
        <taxon>Dikarya</taxon>
        <taxon>Basidiomycota</taxon>
        <taxon>Agaricomycotina</taxon>
        <taxon>Tremellomycetes</taxon>
        <taxon>Cystofilobasidiales</taxon>
        <taxon>Mrakiaceae</taxon>
        <taxon>Phaffia</taxon>
    </lineage>
</organism>
<evidence type="ECO:0000256" key="13">
    <source>
        <dbReference type="SAM" id="MobiDB-lite"/>
    </source>
</evidence>
<evidence type="ECO:0000256" key="5">
    <source>
        <dbReference type="ARBA" id="ARBA00022741"/>
    </source>
</evidence>
<dbReference type="SUPFAM" id="SSF52540">
    <property type="entry name" value="P-loop containing nucleoside triphosphate hydrolases"/>
    <property type="match status" value="1"/>
</dbReference>
<dbReference type="GO" id="GO:0030915">
    <property type="term" value="C:Smc5-Smc6 complex"/>
    <property type="evidence" value="ECO:0007669"/>
    <property type="project" value="TreeGrafter"/>
</dbReference>
<comment type="similarity">
    <text evidence="3">Belongs to the SMC family. SMC6 subfamily.</text>
</comment>
<dbReference type="PANTHER" id="PTHR19306:SF6">
    <property type="entry name" value="STRUCTURAL MAINTENANCE OF CHROMOSOMES PROTEIN 6"/>
    <property type="match status" value="1"/>
</dbReference>
<dbReference type="AlphaFoldDB" id="A0A0F7SS83"/>
<keyword evidence="11" id="KW-0539">Nucleus</keyword>
<evidence type="ECO:0000256" key="9">
    <source>
        <dbReference type="ARBA" id="ARBA00023172"/>
    </source>
</evidence>
<dbReference type="GO" id="GO:0003684">
    <property type="term" value="F:damaged DNA binding"/>
    <property type="evidence" value="ECO:0007669"/>
    <property type="project" value="TreeGrafter"/>
</dbReference>
<evidence type="ECO:0000256" key="4">
    <source>
        <dbReference type="ARBA" id="ARBA00022454"/>
    </source>
</evidence>
<dbReference type="PANTHER" id="PTHR19306">
    <property type="entry name" value="STRUCTURAL MAINTENANCE OF CHROMOSOMES 5,6 SMC5, SMC6"/>
    <property type="match status" value="1"/>
</dbReference>
<evidence type="ECO:0000256" key="12">
    <source>
        <dbReference type="SAM" id="Coils"/>
    </source>
</evidence>
<name>A0A0F7SS83_PHARH</name>
<keyword evidence="4" id="KW-0158">Chromosome</keyword>
<keyword evidence="8 12" id="KW-0175">Coiled coil</keyword>
<feature type="compositionally biased region" description="Polar residues" evidence="13">
    <location>
        <begin position="34"/>
        <end position="43"/>
    </location>
</feature>
<feature type="domain" description="RecF/RecN/SMC N-terminal" evidence="14">
    <location>
        <begin position="100"/>
        <end position="1116"/>
    </location>
</feature>